<dbReference type="PROSITE" id="PS50041">
    <property type="entry name" value="C_TYPE_LECTIN_2"/>
    <property type="match status" value="1"/>
</dbReference>
<feature type="domain" description="C-type lectin" evidence="3">
    <location>
        <begin position="287"/>
        <end position="365"/>
    </location>
</feature>
<dbReference type="AlphaFoldDB" id="C3YYN1"/>
<feature type="transmembrane region" description="Helical" evidence="2">
    <location>
        <begin position="377"/>
        <end position="393"/>
    </location>
</feature>
<dbReference type="Gene3D" id="3.10.100.10">
    <property type="entry name" value="Mannose-Binding Protein A, subunit A"/>
    <property type="match status" value="1"/>
</dbReference>
<evidence type="ECO:0000256" key="1">
    <source>
        <dbReference type="SAM" id="MobiDB-lite"/>
    </source>
</evidence>
<organism>
    <name type="scientific">Branchiostoma floridae</name>
    <name type="common">Florida lancelet</name>
    <name type="synonym">Amphioxus</name>
    <dbReference type="NCBI Taxonomy" id="7739"/>
    <lineage>
        <taxon>Eukaryota</taxon>
        <taxon>Metazoa</taxon>
        <taxon>Chordata</taxon>
        <taxon>Cephalochordata</taxon>
        <taxon>Leptocardii</taxon>
        <taxon>Amphioxiformes</taxon>
        <taxon>Branchiostomatidae</taxon>
        <taxon>Branchiostoma</taxon>
    </lineage>
</organism>
<dbReference type="Pfam" id="PF00059">
    <property type="entry name" value="Lectin_C"/>
    <property type="match status" value="1"/>
</dbReference>
<dbReference type="PANTHER" id="PTHR22801">
    <property type="entry name" value="LITHOSTATHINE"/>
    <property type="match status" value="1"/>
</dbReference>
<proteinExistence type="predicted"/>
<evidence type="ECO:0000313" key="4">
    <source>
        <dbReference type="EMBL" id="EEN54671.1"/>
    </source>
</evidence>
<dbReference type="InterPro" id="IPR016186">
    <property type="entry name" value="C-type_lectin-like/link_sf"/>
</dbReference>
<feature type="region of interest" description="Disordered" evidence="1">
    <location>
        <begin position="87"/>
        <end position="185"/>
    </location>
</feature>
<dbReference type="InterPro" id="IPR016187">
    <property type="entry name" value="CTDL_fold"/>
</dbReference>
<evidence type="ECO:0000256" key="2">
    <source>
        <dbReference type="SAM" id="Phobius"/>
    </source>
</evidence>
<name>C3YYN1_BRAFL</name>
<dbReference type="EMBL" id="GG666565">
    <property type="protein sequence ID" value="EEN54671.1"/>
    <property type="molecule type" value="Genomic_DNA"/>
</dbReference>
<keyword evidence="2" id="KW-0472">Membrane</keyword>
<sequence length="564" mass="62635">MRAEGEEQRQVAPDGVPTTTHDLPAGIGNTKQVSTTDKRDANNTLRRIGASKKGGDHFVDIEAGNTFSVTVGGNVIGLAANNMYTTGSTQQSGHRELPEVPRCSTQDGEPDDSHVYHNIDSDEAATDKGQRADKDEDAASSYKVQKDGSDLLNNPTYVPGALRQDNKKGKHGYHNAGRNNHSASRDISAASRDNLNDNYQNCRDNRTVICENRTARRDNHTASLNNQNTSFHRCNSGSDNYIAGYDNHRQRVCNQRDDTEQATWEFKPRHIDDQEKIGGCQVGYRLLAGTCILLNHRQLSYKNARKACNNVGARLAMPKTEELDLALRNLVRQEGYYADFWIGLRDKGGFFLKERHWLWEDGSTLGHYKMRKRGKRLVLPLLVVLAISMYLMGTGSRKDAPSESGHRVIEELIALPSEDLQEAFLAAADENAPLYGYDKDKGQLELIANSRHTRDILSTDEAQDREILSDTMANGAKEESLVDKEVRNEDLLLPNDLNEAVQAAAAEDTSPYIQQALRAAQPDDVSPYIQQALQAAEPDDAYVMDKRFLPAIAGLAGKLLCTYF</sequence>
<evidence type="ECO:0000259" key="3">
    <source>
        <dbReference type="PROSITE" id="PS50041"/>
    </source>
</evidence>
<dbReference type="SUPFAM" id="SSF56436">
    <property type="entry name" value="C-type lectin-like"/>
    <property type="match status" value="1"/>
</dbReference>
<gene>
    <name evidence="4" type="ORF">BRAFLDRAFT_67060</name>
</gene>
<reference evidence="4" key="1">
    <citation type="journal article" date="2008" name="Nature">
        <title>The amphioxus genome and the evolution of the chordate karyotype.</title>
        <authorList>
            <consortium name="US DOE Joint Genome Institute (JGI-PGF)"/>
            <person name="Putnam N.H."/>
            <person name="Butts T."/>
            <person name="Ferrier D.E.K."/>
            <person name="Furlong R.F."/>
            <person name="Hellsten U."/>
            <person name="Kawashima T."/>
            <person name="Robinson-Rechavi M."/>
            <person name="Shoguchi E."/>
            <person name="Terry A."/>
            <person name="Yu J.-K."/>
            <person name="Benito-Gutierrez E.L."/>
            <person name="Dubchak I."/>
            <person name="Garcia-Fernandez J."/>
            <person name="Gibson-Brown J.J."/>
            <person name="Grigoriev I.V."/>
            <person name="Horton A.C."/>
            <person name="de Jong P.J."/>
            <person name="Jurka J."/>
            <person name="Kapitonov V.V."/>
            <person name="Kohara Y."/>
            <person name="Kuroki Y."/>
            <person name="Lindquist E."/>
            <person name="Lucas S."/>
            <person name="Osoegawa K."/>
            <person name="Pennacchio L.A."/>
            <person name="Salamov A.A."/>
            <person name="Satou Y."/>
            <person name="Sauka-Spengler T."/>
            <person name="Schmutz J."/>
            <person name="Shin-I T."/>
            <person name="Toyoda A."/>
            <person name="Bronner-Fraser M."/>
            <person name="Fujiyama A."/>
            <person name="Holland L.Z."/>
            <person name="Holland P.W.H."/>
            <person name="Satoh N."/>
            <person name="Rokhsar D.S."/>
        </authorList>
    </citation>
    <scope>NUCLEOTIDE SEQUENCE [LARGE SCALE GENOMIC DNA]</scope>
    <source>
        <strain evidence="4">S238N-H82</strain>
        <tissue evidence="4">Testes</tissue>
    </source>
</reference>
<dbReference type="InterPro" id="IPR050801">
    <property type="entry name" value="Ca-Dep_Lectins_ImmuneDev"/>
</dbReference>
<feature type="region of interest" description="Disordered" evidence="1">
    <location>
        <begin position="1"/>
        <end position="43"/>
    </location>
</feature>
<feature type="compositionally biased region" description="Basic and acidic residues" evidence="1">
    <location>
        <begin position="111"/>
        <end position="134"/>
    </location>
</feature>
<dbReference type="PANTHER" id="PTHR22801:SF63">
    <property type="entry name" value="C-TYPE LECTIN DOMAIN-CONTAINING PROTEIN"/>
    <property type="match status" value="1"/>
</dbReference>
<dbReference type="InParanoid" id="C3YYN1"/>
<keyword evidence="2" id="KW-1133">Transmembrane helix</keyword>
<dbReference type="CDD" id="cd00037">
    <property type="entry name" value="CLECT"/>
    <property type="match status" value="1"/>
</dbReference>
<keyword evidence="2" id="KW-0812">Transmembrane</keyword>
<protein>
    <recommendedName>
        <fullName evidence="3">C-type lectin domain-containing protein</fullName>
    </recommendedName>
</protein>
<accession>C3YYN1</accession>
<dbReference type="InterPro" id="IPR001304">
    <property type="entry name" value="C-type_lectin-like"/>
</dbReference>